<reference evidence="1 2" key="1">
    <citation type="submission" date="2023-07" db="EMBL/GenBank/DDBJ databases">
        <title>Genomic Encyclopedia of Type Strains, Phase IV (KMG-IV): sequencing the most valuable type-strain genomes for metagenomic binning, comparative biology and taxonomic classification.</title>
        <authorList>
            <person name="Goeker M."/>
        </authorList>
    </citation>
    <scope>NUCLEOTIDE SEQUENCE [LARGE SCALE GENOMIC DNA]</scope>
    <source>
        <strain evidence="1 2">DSM 19154</strain>
    </source>
</reference>
<evidence type="ECO:0000313" key="2">
    <source>
        <dbReference type="Proteomes" id="UP001225034"/>
    </source>
</evidence>
<dbReference type="RefSeq" id="WP_306979683.1">
    <property type="nucleotide sequence ID" value="NZ_JAUSUA010000001.1"/>
</dbReference>
<gene>
    <name evidence="1" type="ORF">J2S05_000542</name>
</gene>
<dbReference type="InterPro" id="IPR024479">
    <property type="entry name" value="DUF3866"/>
</dbReference>
<protein>
    <recommendedName>
        <fullName evidence="3">DUF3866 family protein</fullName>
    </recommendedName>
</protein>
<evidence type="ECO:0008006" key="3">
    <source>
        <dbReference type="Google" id="ProtNLM"/>
    </source>
</evidence>
<organism evidence="1 2">
    <name type="scientific">Alkalicoccobacillus murimartini</name>
    <dbReference type="NCBI Taxonomy" id="171685"/>
    <lineage>
        <taxon>Bacteria</taxon>
        <taxon>Bacillati</taxon>
        <taxon>Bacillota</taxon>
        <taxon>Bacilli</taxon>
        <taxon>Bacillales</taxon>
        <taxon>Bacillaceae</taxon>
        <taxon>Alkalicoccobacillus</taxon>
    </lineage>
</organism>
<proteinExistence type="predicted"/>
<accession>A0ABT9YDR1</accession>
<sequence length="357" mass="39420">MNTERWTRVLEVTYEDKDVQLLATIDTKYPAIVQKRFTPAVSKGTYIKVNTTATELALGTGGYDVVKEVLASRLVAQETKGHIMRLRYTPLQQSVMTVEEPASPHHALFQQPFSLNGKKVLLGELHSMVPLACYVAKEMNQSLSCCVIFDDTASLLLDTSHHVRTLKKETWFHSITIGQSFGGEFEAVSLPSALQFASQSLQADLIMISVGPGVVGTGTVYGNSAVDMAGWANTVGALDGKPVWIPRLSFADRRHRHYGLSHHTVTPLCTLTYAPSILPFPYLDSAQMKLVKSQLSESKLTKHHVHYSTQRSDSSLLNRVLLQLEDLTTMGRGYADDPLFFEAILEAACFCVQGKTS</sequence>
<evidence type="ECO:0000313" key="1">
    <source>
        <dbReference type="EMBL" id="MDQ0205768.1"/>
    </source>
</evidence>
<dbReference type="Pfam" id="PF12982">
    <property type="entry name" value="DUF3866"/>
    <property type="match status" value="1"/>
</dbReference>
<dbReference type="EMBL" id="JAUSUA010000001">
    <property type="protein sequence ID" value="MDQ0205768.1"/>
    <property type="molecule type" value="Genomic_DNA"/>
</dbReference>
<keyword evidence="2" id="KW-1185">Reference proteome</keyword>
<comment type="caution">
    <text evidence="1">The sequence shown here is derived from an EMBL/GenBank/DDBJ whole genome shotgun (WGS) entry which is preliminary data.</text>
</comment>
<dbReference type="Proteomes" id="UP001225034">
    <property type="component" value="Unassembled WGS sequence"/>
</dbReference>
<name>A0ABT9YDR1_9BACI</name>